<dbReference type="RefSeq" id="WP_092951969.1">
    <property type="nucleotide sequence ID" value="NZ_FOMQ01000006.1"/>
</dbReference>
<organism evidence="1 2">
    <name type="scientific">Paracidovorax konjaci</name>
    <dbReference type="NCBI Taxonomy" id="32040"/>
    <lineage>
        <taxon>Bacteria</taxon>
        <taxon>Pseudomonadati</taxon>
        <taxon>Pseudomonadota</taxon>
        <taxon>Betaproteobacteria</taxon>
        <taxon>Burkholderiales</taxon>
        <taxon>Comamonadaceae</taxon>
        <taxon>Paracidovorax</taxon>
    </lineage>
</organism>
<accession>A0A1I1V551</accession>
<dbReference type="EMBL" id="FOMQ01000006">
    <property type="protein sequence ID" value="SFD78029.1"/>
    <property type="molecule type" value="Genomic_DNA"/>
</dbReference>
<sequence>MRAAFSEAELREVIVERTAAVVGILLRPEPVGERRVSILGLPRDEALVALRRGGMTEADIDELRGDILAQLRRGGSTSGEWLRAKYQAFVADDFTRSGVYVSYVRLFSPAHEACGGMAARREA</sequence>
<protein>
    <submittedName>
        <fullName evidence="1">Uncharacterized protein</fullName>
    </submittedName>
</protein>
<gene>
    <name evidence="1" type="ORF">SAMN04489710_10650</name>
</gene>
<evidence type="ECO:0000313" key="1">
    <source>
        <dbReference type="EMBL" id="SFD78029.1"/>
    </source>
</evidence>
<dbReference type="STRING" id="32040.SAMN04489710_10650"/>
<name>A0A1I1V551_9BURK</name>
<dbReference type="OrthoDB" id="9872246at2"/>
<evidence type="ECO:0000313" key="2">
    <source>
        <dbReference type="Proteomes" id="UP000199517"/>
    </source>
</evidence>
<dbReference type="AlphaFoldDB" id="A0A1I1V551"/>
<dbReference type="Proteomes" id="UP000199517">
    <property type="component" value="Unassembled WGS sequence"/>
</dbReference>
<keyword evidence="2" id="KW-1185">Reference proteome</keyword>
<reference evidence="2" key="1">
    <citation type="submission" date="2016-10" db="EMBL/GenBank/DDBJ databases">
        <authorList>
            <person name="Varghese N."/>
            <person name="Submissions S."/>
        </authorList>
    </citation>
    <scope>NUCLEOTIDE SEQUENCE [LARGE SCALE GENOMIC DNA]</scope>
    <source>
        <strain evidence="2">DSM 7481</strain>
    </source>
</reference>
<proteinExistence type="predicted"/>